<evidence type="ECO:0000313" key="6">
    <source>
        <dbReference type="EMBL" id="EFP96415.1"/>
    </source>
</evidence>
<comment type="caution">
    <text evidence="6">The sequence shown here is derived from an EMBL/GenBank/DDBJ whole genome shotgun (WGS) entry which is preliminary data.</text>
</comment>
<reference evidence="6 7" key="1">
    <citation type="journal article" date="2012" name="Int. J. Syst. Evol. Microbiol.">
        <title>Vibrio caribbeanicus sp. nov., isolated from the marine sponge Scleritoderma cyanea.</title>
        <authorList>
            <person name="Hoffmann M."/>
            <person name="Monday S.R."/>
            <person name="Allard M.W."/>
            <person name="Strain E.A."/>
            <person name="Whittaker P."/>
            <person name="Naum M."/>
            <person name="McCarthy P.J."/>
            <person name="Lopez J.V."/>
            <person name="Fischer M."/>
            <person name="Brown E.W."/>
        </authorList>
    </citation>
    <scope>NUCLEOTIDE SEQUENCE [LARGE SCALE GENOMIC DNA]</scope>
    <source>
        <strain evidence="6 7">ATCC BAA-2122</strain>
    </source>
</reference>
<keyword evidence="2" id="KW-0805">Transcription regulation</keyword>
<dbReference type="RefSeq" id="WP_009601385.1">
    <property type="nucleotide sequence ID" value="NZ_AEIU01000074.1"/>
</dbReference>
<evidence type="ECO:0000256" key="2">
    <source>
        <dbReference type="ARBA" id="ARBA00023015"/>
    </source>
</evidence>
<evidence type="ECO:0000256" key="3">
    <source>
        <dbReference type="ARBA" id="ARBA00023125"/>
    </source>
</evidence>
<dbReference type="PANTHER" id="PTHR30537">
    <property type="entry name" value="HTH-TYPE TRANSCRIPTIONAL REGULATOR"/>
    <property type="match status" value="1"/>
</dbReference>
<name>E3BK30_9VIBR</name>
<dbReference type="CDD" id="cd08422">
    <property type="entry name" value="PBP2_CrgA_like"/>
    <property type="match status" value="1"/>
</dbReference>
<dbReference type="Gene3D" id="3.40.190.290">
    <property type="match status" value="1"/>
</dbReference>
<dbReference type="InterPro" id="IPR036390">
    <property type="entry name" value="WH_DNA-bd_sf"/>
</dbReference>
<keyword evidence="7" id="KW-1185">Reference proteome</keyword>
<dbReference type="Pfam" id="PF03466">
    <property type="entry name" value="LysR_substrate"/>
    <property type="match status" value="1"/>
</dbReference>
<dbReference type="GO" id="GO:0006351">
    <property type="term" value="P:DNA-templated transcription"/>
    <property type="evidence" value="ECO:0007669"/>
    <property type="project" value="TreeGrafter"/>
</dbReference>
<evidence type="ECO:0000256" key="1">
    <source>
        <dbReference type="ARBA" id="ARBA00009437"/>
    </source>
</evidence>
<evidence type="ECO:0000259" key="5">
    <source>
        <dbReference type="PROSITE" id="PS50931"/>
    </source>
</evidence>
<proteinExistence type="inferred from homology"/>
<dbReference type="EMBL" id="AEIU01000074">
    <property type="protein sequence ID" value="EFP96415.1"/>
    <property type="molecule type" value="Genomic_DNA"/>
</dbReference>
<dbReference type="Proteomes" id="UP000002943">
    <property type="component" value="Unassembled WGS sequence"/>
</dbReference>
<dbReference type="GO" id="GO:0043565">
    <property type="term" value="F:sequence-specific DNA binding"/>
    <property type="evidence" value="ECO:0007669"/>
    <property type="project" value="TreeGrafter"/>
</dbReference>
<dbReference type="GO" id="GO:0003700">
    <property type="term" value="F:DNA-binding transcription factor activity"/>
    <property type="evidence" value="ECO:0007669"/>
    <property type="project" value="InterPro"/>
</dbReference>
<dbReference type="OrthoDB" id="9786526at2"/>
<dbReference type="InterPro" id="IPR005119">
    <property type="entry name" value="LysR_subst-bd"/>
</dbReference>
<keyword evidence="3" id="KW-0238">DNA-binding</keyword>
<dbReference type="PROSITE" id="PS50931">
    <property type="entry name" value="HTH_LYSR"/>
    <property type="match status" value="1"/>
</dbReference>
<dbReference type="PRINTS" id="PR00039">
    <property type="entry name" value="HTHLYSR"/>
</dbReference>
<comment type="similarity">
    <text evidence="1">Belongs to the LysR transcriptional regulatory family.</text>
</comment>
<dbReference type="InterPro" id="IPR058163">
    <property type="entry name" value="LysR-type_TF_proteobact-type"/>
</dbReference>
<dbReference type="FunFam" id="1.10.10.10:FF:000001">
    <property type="entry name" value="LysR family transcriptional regulator"/>
    <property type="match status" value="1"/>
</dbReference>
<accession>E3BK30</accession>
<gene>
    <name evidence="6" type="ORF">VIBC2010_04534</name>
</gene>
<evidence type="ECO:0000313" key="7">
    <source>
        <dbReference type="Proteomes" id="UP000002943"/>
    </source>
</evidence>
<dbReference type="SUPFAM" id="SSF53850">
    <property type="entry name" value="Periplasmic binding protein-like II"/>
    <property type="match status" value="1"/>
</dbReference>
<protein>
    <submittedName>
        <fullName evidence="6">LysR family transcriptional regulator</fullName>
    </submittedName>
</protein>
<evidence type="ECO:0000256" key="4">
    <source>
        <dbReference type="ARBA" id="ARBA00023163"/>
    </source>
</evidence>
<dbReference type="AlphaFoldDB" id="E3BK30"/>
<organism evidence="6 7">
    <name type="scientific">Vibrio caribbeanicus ATCC BAA-2122</name>
    <dbReference type="NCBI Taxonomy" id="796620"/>
    <lineage>
        <taxon>Bacteria</taxon>
        <taxon>Pseudomonadati</taxon>
        <taxon>Pseudomonadota</taxon>
        <taxon>Gammaproteobacteria</taxon>
        <taxon>Vibrionales</taxon>
        <taxon>Vibrionaceae</taxon>
        <taxon>Vibrio</taxon>
    </lineage>
</organism>
<dbReference type="Pfam" id="PF00126">
    <property type="entry name" value="HTH_1"/>
    <property type="match status" value="1"/>
</dbReference>
<dbReference type="SUPFAM" id="SSF46785">
    <property type="entry name" value="Winged helix' DNA-binding domain"/>
    <property type="match status" value="1"/>
</dbReference>
<dbReference type="PANTHER" id="PTHR30537:SF5">
    <property type="entry name" value="HTH-TYPE TRANSCRIPTIONAL ACTIVATOR TTDR-RELATED"/>
    <property type="match status" value="1"/>
</dbReference>
<dbReference type="STRING" id="796620.VIBC2010_04534"/>
<dbReference type="Gene3D" id="1.10.10.10">
    <property type="entry name" value="Winged helix-like DNA-binding domain superfamily/Winged helix DNA-binding domain"/>
    <property type="match status" value="1"/>
</dbReference>
<dbReference type="eggNOG" id="COG0583">
    <property type="taxonomic scope" value="Bacteria"/>
</dbReference>
<keyword evidence="4" id="KW-0804">Transcription</keyword>
<sequence length="312" mass="34731">MVNSKLIALLPDLATFILITDEGSFTAAAKKLNVTPSALSKLVTRLEKALVTKLFDRTTRKLVITPTGKHVYDQAIIMVSAANQAWEASTTAHTSATGSLTIAAPEAFLNSVLQPFVVPFLKKYPQIQLKLRVADGEIDLFKEGIDVAFKLTDKPDENLVLKEIGRTDLVLCASPEYLSQRSIPSHPTELIDHDCLYLAETEHDNIWSFFAEDQYHTVSVSGKYAVNHSQMRLQGVKDGLGIGIFHDFVIAEAVEQNLVIPVLSDWTIKSNYHGSIAMQYPQTKYMPARLRVFIDFISEELGNVFNKFNSQS</sequence>
<feature type="domain" description="HTH lysR-type" evidence="5">
    <location>
        <begin position="10"/>
        <end position="65"/>
    </location>
</feature>
<dbReference type="InterPro" id="IPR000847">
    <property type="entry name" value="LysR_HTH_N"/>
</dbReference>
<dbReference type="InterPro" id="IPR036388">
    <property type="entry name" value="WH-like_DNA-bd_sf"/>
</dbReference>